<evidence type="ECO:0000313" key="4">
    <source>
        <dbReference type="Proteomes" id="UP000663829"/>
    </source>
</evidence>
<dbReference type="Proteomes" id="UP000663829">
    <property type="component" value="Unassembled WGS sequence"/>
</dbReference>
<organism evidence="2 4">
    <name type="scientific">Didymodactylos carnosus</name>
    <dbReference type="NCBI Taxonomy" id="1234261"/>
    <lineage>
        <taxon>Eukaryota</taxon>
        <taxon>Metazoa</taxon>
        <taxon>Spiralia</taxon>
        <taxon>Gnathifera</taxon>
        <taxon>Rotifera</taxon>
        <taxon>Eurotatoria</taxon>
        <taxon>Bdelloidea</taxon>
        <taxon>Philodinida</taxon>
        <taxon>Philodinidae</taxon>
        <taxon>Didymodactylos</taxon>
    </lineage>
</organism>
<name>A0A814SY49_9BILA</name>
<evidence type="ECO:0000313" key="2">
    <source>
        <dbReference type="EMBL" id="CAF1154196.1"/>
    </source>
</evidence>
<dbReference type="InterPro" id="IPR012337">
    <property type="entry name" value="RNaseH-like_sf"/>
</dbReference>
<dbReference type="OrthoDB" id="10057374at2759"/>
<reference evidence="2" key="1">
    <citation type="submission" date="2021-02" db="EMBL/GenBank/DDBJ databases">
        <authorList>
            <person name="Nowell W R."/>
        </authorList>
    </citation>
    <scope>NUCLEOTIDE SEQUENCE</scope>
</reference>
<dbReference type="Pfam" id="PF05699">
    <property type="entry name" value="Dimer_Tnp_hAT"/>
    <property type="match status" value="1"/>
</dbReference>
<dbReference type="EMBL" id="CAJOBC010006987">
    <property type="protein sequence ID" value="CAF3917641.1"/>
    <property type="molecule type" value="Genomic_DNA"/>
</dbReference>
<gene>
    <name evidence="2" type="ORF">GPM918_LOCUS21341</name>
    <name evidence="3" type="ORF">SRO942_LOCUS21338</name>
</gene>
<protein>
    <recommendedName>
        <fullName evidence="1">HAT C-terminal dimerisation domain-containing protein</fullName>
    </recommendedName>
</protein>
<dbReference type="EMBL" id="CAJNOQ010006987">
    <property type="protein sequence ID" value="CAF1154196.1"/>
    <property type="molecule type" value="Genomic_DNA"/>
</dbReference>
<sequence>MIIMMTYLPNGKHFAYLFAQKQQQTSAVSTQRQQCTKLVKNGMTREMYPQLSIADEIFLCAPISTATVERDFSAMNRILTDLRNRLTT</sequence>
<proteinExistence type="predicted"/>
<dbReference type="SUPFAM" id="SSF53098">
    <property type="entry name" value="Ribonuclease H-like"/>
    <property type="match status" value="1"/>
</dbReference>
<feature type="domain" description="HAT C-terminal dimerisation" evidence="1">
    <location>
        <begin position="46"/>
        <end position="87"/>
    </location>
</feature>
<dbReference type="InterPro" id="IPR008906">
    <property type="entry name" value="HATC_C_dom"/>
</dbReference>
<evidence type="ECO:0000313" key="3">
    <source>
        <dbReference type="EMBL" id="CAF3917641.1"/>
    </source>
</evidence>
<comment type="caution">
    <text evidence="2">The sequence shown here is derived from an EMBL/GenBank/DDBJ whole genome shotgun (WGS) entry which is preliminary data.</text>
</comment>
<dbReference type="AlphaFoldDB" id="A0A814SY49"/>
<dbReference type="GO" id="GO:0046983">
    <property type="term" value="F:protein dimerization activity"/>
    <property type="evidence" value="ECO:0007669"/>
    <property type="project" value="InterPro"/>
</dbReference>
<keyword evidence="4" id="KW-1185">Reference proteome</keyword>
<evidence type="ECO:0000259" key="1">
    <source>
        <dbReference type="Pfam" id="PF05699"/>
    </source>
</evidence>
<dbReference type="Proteomes" id="UP000681722">
    <property type="component" value="Unassembled WGS sequence"/>
</dbReference>
<accession>A0A814SY49</accession>